<feature type="domain" description="PKD/Chitinase" evidence="2">
    <location>
        <begin position="126"/>
        <end position="201"/>
    </location>
</feature>
<feature type="compositionally biased region" description="Polar residues" evidence="1">
    <location>
        <begin position="1920"/>
        <end position="1931"/>
    </location>
</feature>
<feature type="domain" description="PKD/Chitinase" evidence="2">
    <location>
        <begin position="1487"/>
        <end position="1553"/>
    </location>
</feature>
<gene>
    <name evidence="3" type="ORF">ACFPMF_20290</name>
</gene>
<dbReference type="SUPFAM" id="SSF49299">
    <property type="entry name" value="PKD domain"/>
    <property type="match status" value="2"/>
</dbReference>
<evidence type="ECO:0000313" key="3">
    <source>
        <dbReference type="EMBL" id="MFC5411673.1"/>
    </source>
</evidence>
<dbReference type="InterPro" id="IPR001434">
    <property type="entry name" value="OmcB-like_DUF11"/>
</dbReference>
<evidence type="ECO:0000259" key="2">
    <source>
        <dbReference type="SMART" id="SM00089"/>
    </source>
</evidence>
<dbReference type="NCBIfam" id="TIGR01451">
    <property type="entry name" value="B_ant_repeat"/>
    <property type="match status" value="1"/>
</dbReference>
<comment type="caution">
    <text evidence="3">The sequence shown here is derived from an EMBL/GenBank/DDBJ whole genome shotgun (WGS) entry which is preliminary data.</text>
</comment>
<keyword evidence="4" id="KW-1185">Reference proteome</keyword>
<name>A0ABW0IDV2_9BACT</name>
<feature type="compositionally biased region" description="Low complexity" evidence="1">
    <location>
        <begin position="1903"/>
        <end position="1919"/>
    </location>
</feature>
<feature type="region of interest" description="Disordered" evidence="1">
    <location>
        <begin position="1900"/>
        <end position="1931"/>
    </location>
</feature>
<dbReference type="RefSeq" id="WP_379848561.1">
    <property type="nucleotide sequence ID" value="NZ_JBHSMA010000007.1"/>
</dbReference>
<evidence type="ECO:0000256" key="1">
    <source>
        <dbReference type="SAM" id="MobiDB-lite"/>
    </source>
</evidence>
<dbReference type="InterPro" id="IPR026341">
    <property type="entry name" value="T9SS_type_B"/>
</dbReference>
<sequence length="2514" mass="259399">MLNPASVSQSGTYTVVVTSGSGCTAVAMTSVSVGSCQQPCSLSVSVPTPGAVCVGGSVVLTASASGGSGNLSYVWSGANLSSSSGSSVMVQQLSSTSTYTVVVTDSQGCQAMQTVSVGVLPAPVASASSGTACVGGVAQLNLSASGGVSYRWKGPNGYASNGQNPVLSPASVSQSGTYTVVVTSGSGCTAVTTTSVSVGSCEQPTCTLDGSITASNEQICLGSNVTLSAQTTGEQGAMSYQWTGPNLSSTSGSSVTVMNLTATSTFTLVVSDEKGCSITRIKTVVVEPIPVITVLSTANPTSCLTDNDGSITLSGFTANQTYQLRFSRNGGEAEIRSLGTSNNGQIVLNGLPSGTYSITASSGSCPVNPVTATLLVPKVPQKPQLSVSPSVTACLGESVTLTAIGVSGATFHWTGSGLSTLTGSVVTVTPTAAGSQLYTVTQTVNGCTSTEAATVTITGGQCTTCSAEPPVVICTTTDICPGDAVVLYASGCSGTIVWSTNETGESIVVSPTVSTTYTAQCKLPDCTSKPAKPVVINVSDPKPPTITASALEVCTGNTVTLTATGCEGKVIWSTGATGSAISVVPEMTTSYYANCRIHNCISGPSQILTIRTGPMPKPVISSTTGTICPGENATLTISNCSGTPVWSTGATTVSIVVSPNETASYTVSCKQGACVSPVSDVITLSVVKPQAPLVDISADIICLGESVTLTAMNCSGTVTWSNGAVGASVTVFPTTNTTYRASCKVGNCTSALSQPVSVTVVNPEAPIIKADKTMICAGQLVTLTAEGCQSGQIIWSDHSTGKTISVMPGATSNYTAQCKEHNCTSAASNVVTINVTNSSAPTPTVTASATEICHGQAVTLTATGCGSGVVIWSTNATGNSIVVNPTQTTEYYAACRMAEQCNGSPAKVTVRVNTPPKPTIRVCKCTDGHICPGDEIRLTVAGCNGTPLWSNGATETSMVVSPSQTTVYTVVCQSNGCVSAPSEAYTVVVSAPTPPVVWASQPEIEPGETVTLSATGCAGGQIIWSTGATGSSIEVSPTTTTSYYAHCKIKGCLSEPTPVTVMIKGECNAPAPTISASTLVVCYGGTVTLTATGCTKGTISWSNGDTGTSLVLSNITANRPYTAICKVTDACESAPSMPVSVSVITLNPPTIAADKPILCPGETARLTAVGCPGTVTWSNGATGTSLDVQPTVTTDYWATCSLGNCVSEKSPLNTVKIGTPVSPTVTASTTTVCFGESVTLKTEGCQGGYVIWSNNQVGAEITITPAMSATYSAVCCTSDACRSGKSNDIAIKVYPKVKKPLVVNITNSCPFATADLTKALSSSVSQVGSVFEFYTRAIPDPTTKVTNPKSVEAGTYYVVEKTATGCYSLASQILVVIINCNDVVLCTTNPASASAGPDATICTAKSYKLNGVFGGAATSALWTSSGTGTFDNASLMDATYTPSLADVQAGFVNLTFTTNDPDGNGPCKPAQSTMKLTIQGLAIQPTIGAVSTVLCHGDSVVLRALPDGYKYLWNTMATTQSILVRTSGSYFVQLVNEQGCTSVASEAIVITVKNPIESPIAPMMARNTCPASTVDLTKVVENEPFTTGGAFEFHIGENPGSPIVMRPDSVGHGVFYAFERSGAGCYSPPTMIDVSIFDCNTDTCRSDLYVKYAVDKPYPKVGEVVTFNVKLGNNGHCTATHSDIRIILPTGLELVSPGNLIVDAHGHLGAWISVLPENDEVSFYYSAKVLTKGAITNLVEITYLDQVDPVLANNKATVTIEDSTRTMSMMVGVAKALKGVQQKEETLFEFTYDIAVTNYSDQDATQVQVSDDVQSVFDPHVIESVFPKVDDGSTLKLNLGYSGWVGNTQLLTSESVVKAGKTEHILLKVNVRLHPDGSVTKTFFNQAYVLAKLNGETLDDASNNGNKADPDNDGNPNNNSEPTPAQFNSAPPSQLGVALAVAEVIPQADSSYNVTYKIIVKNFGDTDLKQVQLTDSLVAGFDAPVSYSMVSAPVVGAGSTLIPNADFDGKGLSSLLDREGSSLAAGASDTVFVVVNIKPNSGTGPFYTQMIGTAIQAADSVVTDLSNNGINPAPLGSAPTGVRFDLPPSLLGVAKSVSKLEDLGAGVYKVTYTIKLSNLGSDDLKNVQVVDNLTETFGSDVLIGPGKPVLTAESGLAIDTTYTGQGMLTSLLIDSLSTLPKNTSRFINLTVRVDVSKSPKTIYYNRAIASAEALNGSLMLSDTSTAGSNVDPDNDLDPRNNSTPTAVTLLGVPVPSKIGVAMAVSDTARQVDGSYQVTYQIIVKNYGSKDFSGVQLTDKLAEVFNPATGATYQVMGASIASGSSGLVTNSTYDGDADADLLAPGSTLAAGATDTLLLAIKVKPDGRTTPFLNTVLAKAIAGNDTLSDISTDGFEPDLNGNNDPTENDESVATPLSFNQNADQVMIPEGFSPNGDGVNDRFIIRNVGGTTVRLEVFNRWGHTVYRNQDYKNDWDGTTNTGARIGSDSKGLPDGTYFYVVELSDGRKFIRYMTINR</sequence>
<proteinExistence type="predicted"/>
<reference evidence="4" key="1">
    <citation type="journal article" date="2019" name="Int. J. Syst. Evol. Microbiol.">
        <title>The Global Catalogue of Microorganisms (GCM) 10K type strain sequencing project: providing services to taxonomists for standard genome sequencing and annotation.</title>
        <authorList>
            <consortium name="The Broad Institute Genomics Platform"/>
            <consortium name="The Broad Institute Genome Sequencing Center for Infectious Disease"/>
            <person name="Wu L."/>
            <person name="Ma J."/>
        </authorList>
    </citation>
    <scope>NUCLEOTIDE SEQUENCE [LARGE SCALE GENOMIC DNA]</scope>
    <source>
        <strain evidence="4">CCUG 55250</strain>
    </source>
</reference>
<dbReference type="PANTHER" id="PTHR34819">
    <property type="entry name" value="LARGE CYSTEINE-RICH PERIPLASMIC PROTEIN OMCB"/>
    <property type="match status" value="1"/>
</dbReference>
<feature type="domain" description="PKD/Chitinase" evidence="2">
    <location>
        <begin position="209"/>
        <end position="289"/>
    </location>
</feature>
<dbReference type="NCBIfam" id="TIGR04131">
    <property type="entry name" value="Bac_Flav_CTERM"/>
    <property type="match status" value="1"/>
</dbReference>
<dbReference type="Gene3D" id="2.60.40.10">
    <property type="entry name" value="Immunoglobulins"/>
    <property type="match status" value="3"/>
</dbReference>
<dbReference type="InterPro" id="IPR051172">
    <property type="entry name" value="Chlamydia_OmcB"/>
</dbReference>
<protein>
    <submittedName>
        <fullName evidence="3">Gliding motility-associated C-terminal domain-containing protein</fullName>
    </submittedName>
</protein>
<organism evidence="3 4">
    <name type="scientific">Larkinella bovis</name>
    <dbReference type="NCBI Taxonomy" id="683041"/>
    <lineage>
        <taxon>Bacteria</taxon>
        <taxon>Pseudomonadati</taxon>
        <taxon>Bacteroidota</taxon>
        <taxon>Cytophagia</taxon>
        <taxon>Cytophagales</taxon>
        <taxon>Spirosomataceae</taxon>
        <taxon>Larkinella</taxon>
    </lineage>
</organism>
<dbReference type="InterPro" id="IPR047589">
    <property type="entry name" value="DUF11_rpt"/>
</dbReference>
<feature type="domain" description="PKD/Chitinase" evidence="2">
    <location>
        <begin position="693"/>
        <end position="763"/>
    </location>
</feature>
<dbReference type="InterPro" id="IPR022409">
    <property type="entry name" value="PKD/Chitinase_dom"/>
</dbReference>
<dbReference type="Proteomes" id="UP001596106">
    <property type="component" value="Unassembled WGS sequence"/>
</dbReference>
<accession>A0ABW0IDV2</accession>
<dbReference type="Pfam" id="PF13585">
    <property type="entry name" value="CHU_C"/>
    <property type="match status" value="1"/>
</dbReference>
<feature type="region of interest" description="Disordered" evidence="1">
    <location>
        <begin position="2390"/>
        <end position="2410"/>
    </location>
</feature>
<dbReference type="Pfam" id="PF01345">
    <property type="entry name" value="DUF11"/>
    <property type="match status" value="1"/>
</dbReference>
<dbReference type="InterPro" id="IPR035986">
    <property type="entry name" value="PKD_dom_sf"/>
</dbReference>
<dbReference type="EMBL" id="JBHSMA010000007">
    <property type="protein sequence ID" value="MFC5411673.1"/>
    <property type="molecule type" value="Genomic_DNA"/>
</dbReference>
<evidence type="ECO:0000313" key="4">
    <source>
        <dbReference type="Proteomes" id="UP001596106"/>
    </source>
</evidence>
<dbReference type="InterPro" id="IPR013783">
    <property type="entry name" value="Ig-like_fold"/>
</dbReference>
<feature type="domain" description="PKD/Chitinase" evidence="2">
    <location>
        <begin position="386"/>
        <end position="460"/>
    </location>
</feature>
<dbReference type="SMART" id="SM00089">
    <property type="entry name" value="PKD"/>
    <property type="match status" value="5"/>
</dbReference>